<feature type="non-terminal residue" evidence="5">
    <location>
        <position position="136"/>
    </location>
</feature>
<dbReference type="InterPro" id="IPR029787">
    <property type="entry name" value="Nucleotide_cyclase"/>
</dbReference>
<name>A0ABR1G358_AURAN</name>
<sequence>MVAPWISERALATHPEVFSLSEIILEAHRSLAQKLRGSGEVERMKTSRLLRSFVPKLVRQDVAAHDANLRQRDARGAVLFADASGFTALTQSLCADKDGAERLTGILNDFFGVLIDLVESYGGDVVQFSGDALTIL</sequence>
<gene>
    <name evidence="5" type="ORF">SO694_0053802</name>
</gene>
<dbReference type="Proteomes" id="UP001363151">
    <property type="component" value="Unassembled WGS sequence"/>
</dbReference>
<feature type="domain" description="Guanylate cyclase" evidence="3">
    <location>
        <begin position="77"/>
        <end position="136"/>
    </location>
</feature>
<feature type="domain" description="GGDEF" evidence="4">
    <location>
        <begin position="74"/>
        <end position="136"/>
    </location>
</feature>
<evidence type="ECO:0000313" key="5">
    <source>
        <dbReference type="EMBL" id="KAK7242877.1"/>
    </source>
</evidence>
<dbReference type="SUPFAM" id="SSF55073">
    <property type="entry name" value="Nucleotide cyclase"/>
    <property type="match status" value="1"/>
</dbReference>
<evidence type="ECO:0000256" key="2">
    <source>
        <dbReference type="ARBA" id="ARBA00022840"/>
    </source>
</evidence>
<dbReference type="EMBL" id="JBBJCI010000137">
    <property type="protein sequence ID" value="KAK7242877.1"/>
    <property type="molecule type" value="Genomic_DNA"/>
</dbReference>
<accession>A0ABR1G358</accession>
<protein>
    <submittedName>
        <fullName evidence="5">Adenylate and guanylate cyclase</fullName>
    </submittedName>
</protein>
<evidence type="ECO:0000259" key="3">
    <source>
        <dbReference type="PROSITE" id="PS50125"/>
    </source>
</evidence>
<evidence type="ECO:0000256" key="1">
    <source>
        <dbReference type="ARBA" id="ARBA00022741"/>
    </source>
</evidence>
<organism evidence="5 6">
    <name type="scientific">Aureococcus anophagefferens</name>
    <name type="common">Harmful bloom alga</name>
    <dbReference type="NCBI Taxonomy" id="44056"/>
    <lineage>
        <taxon>Eukaryota</taxon>
        <taxon>Sar</taxon>
        <taxon>Stramenopiles</taxon>
        <taxon>Ochrophyta</taxon>
        <taxon>Pelagophyceae</taxon>
        <taxon>Pelagomonadales</taxon>
        <taxon>Pelagomonadaceae</taxon>
        <taxon>Aureococcus</taxon>
    </lineage>
</organism>
<dbReference type="PANTHER" id="PTHR16305:SF28">
    <property type="entry name" value="GUANYLATE CYCLASE DOMAIN-CONTAINING PROTEIN"/>
    <property type="match status" value="1"/>
</dbReference>
<evidence type="ECO:0000259" key="4">
    <source>
        <dbReference type="PROSITE" id="PS50887"/>
    </source>
</evidence>
<dbReference type="InterPro" id="IPR000160">
    <property type="entry name" value="GGDEF_dom"/>
</dbReference>
<proteinExistence type="predicted"/>
<dbReference type="InterPro" id="IPR001054">
    <property type="entry name" value="A/G_cyclase"/>
</dbReference>
<keyword evidence="2" id="KW-0067">ATP-binding</keyword>
<comment type="caution">
    <text evidence="5">The sequence shown here is derived from an EMBL/GenBank/DDBJ whole genome shotgun (WGS) entry which is preliminary data.</text>
</comment>
<reference evidence="5 6" key="1">
    <citation type="submission" date="2024-03" db="EMBL/GenBank/DDBJ databases">
        <title>Aureococcus anophagefferens CCMP1851 and Kratosvirus quantuckense: Draft genome of a second virus-susceptible host strain in the model system.</title>
        <authorList>
            <person name="Chase E."/>
            <person name="Truchon A.R."/>
            <person name="Schepens W."/>
            <person name="Wilhelm S.W."/>
        </authorList>
    </citation>
    <scope>NUCLEOTIDE SEQUENCE [LARGE SCALE GENOMIC DNA]</scope>
    <source>
        <strain evidence="5 6">CCMP1851</strain>
    </source>
</reference>
<dbReference type="Gene3D" id="3.30.70.1230">
    <property type="entry name" value="Nucleotide cyclase"/>
    <property type="match status" value="1"/>
</dbReference>
<keyword evidence="1" id="KW-0547">Nucleotide-binding</keyword>
<dbReference type="PROSITE" id="PS50125">
    <property type="entry name" value="GUANYLATE_CYCLASE_2"/>
    <property type="match status" value="1"/>
</dbReference>
<keyword evidence="6" id="KW-1185">Reference proteome</keyword>
<dbReference type="PANTHER" id="PTHR16305">
    <property type="entry name" value="TESTICULAR SOLUBLE ADENYLYL CYCLASE"/>
    <property type="match status" value="1"/>
</dbReference>
<dbReference type="PROSITE" id="PS50887">
    <property type="entry name" value="GGDEF"/>
    <property type="match status" value="1"/>
</dbReference>
<evidence type="ECO:0000313" key="6">
    <source>
        <dbReference type="Proteomes" id="UP001363151"/>
    </source>
</evidence>